<evidence type="ECO:0000256" key="1">
    <source>
        <dbReference type="SAM" id="MobiDB-lite"/>
    </source>
</evidence>
<dbReference type="Proteomes" id="UP000694843">
    <property type="component" value="Unplaced"/>
</dbReference>
<feature type="compositionally biased region" description="Basic residues" evidence="1">
    <location>
        <begin position="190"/>
        <end position="199"/>
    </location>
</feature>
<sequence length="365" mass="40241">MGGRPRCDCRLIQQPENLHLVPYPSGQPANTDQVYDNVQNAFNLNAPNVPFEMFLSNHRLYVNCIRTIWLQQPYAVRSDPSNPANFPASIDMSQFDRALPEAVLQAECIDDINQRKTFIEIQLRSLVSAASGYLNVMVTNFASTANINELCSKINVFYSSVIKAHKRLLRTGPLQTSTATPSASAQRRNPQSKRKRSRKMKADSKPGQESRLTDTSQVPPQDSNIDASGTRGLASGNAADSINNLTQLFESRFTLFGPTGLTPVSNSINISSLDFNRTLRFSSTTTHYLPNMVPIFNGPYGLNVPFPANLGGALSHMPTFNSTMPQSSGNPVSGSPFTFTFPSSTAMRAPWIPSTPEEDRDEYPQ</sequence>
<dbReference type="KEGG" id="hazt:125178699"/>
<reference evidence="3" key="1">
    <citation type="submission" date="2025-08" db="UniProtKB">
        <authorList>
            <consortium name="RefSeq"/>
        </authorList>
    </citation>
    <scope>IDENTIFICATION</scope>
    <source>
        <tissue evidence="3">Whole organism</tissue>
    </source>
</reference>
<evidence type="ECO:0000313" key="3">
    <source>
        <dbReference type="RefSeq" id="XP_047739035.1"/>
    </source>
</evidence>
<name>A0A979FS95_HYAAZ</name>
<feature type="compositionally biased region" description="Polar residues" evidence="1">
    <location>
        <begin position="213"/>
        <end position="227"/>
    </location>
</feature>
<dbReference type="AlphaFoldDB" id="A0A979FS95"/>
<dbReference type="RefSeq" id="XP_047739035.1">
    <property type="nucleotide sequence ID" value="XM_047883079.1"/>
</dbReference>
<feature type="compositionally biased region" description="Basic and acidic residues" evidence="1">
    <location>
        <begin position="200"/>
        <end position="212"/>
    </location>
</feature>
<proteinExistence type="predicted"/>
<organism evidence="2 3">
    <name type="scientific">Hyalella azteca</name>
    <name type="common">Amphipod</name>
    <dbReference type="NCBI Taxonomy" id="294128"/>
    <lineage>
        <taxon>Eukaryota</taxon>
        <taxon>Metazoa</taxon>
        <taxon>Ecdysozoa</taxon>
        <taxon>Arthropoda</taxon>
        <taxon>Crustacea</taxon>
        <taxon>Multicrustacea</taxon>
        <taxon>Malacostraca</taxon>
        <taxon>Eumalacostraca</taxon>
        <taxon>Peracarida</taxon>
        <taxon>Amphipoda</taxon>
        <taxon>Senticaudata</taxon>
        <taxon>Talitrida</taxon>
        <taxon>Talitroidea</taxon>
        <taxon>Hyalellidae</taxon>
        <taxon>Hyalella</taxon>
    </lineage>
</organism>
<feature type="region of interest" description="Disordered" evidence="1">
    <location>
        <begin position="172"/>
        <end position="232"/>
    </location>
</feature>
<dbReference type="GeneID" id="125178699"/>
<feature type="compositionally biased region" description="Polar residues" evidence="1">
    <location>
        <begin position="173"/>
        <end position="189"/>
    </location>
</feature>
<protein>
    <submittedName>
        <fullName evidence="3">Uncharacterized protein LOC125178699</fullName>
    </submittedName>
</protein>
<keyword evidence="2" id="KW-1185">Reference proteome</keyword>
<accession>A0A979FS95</accession>
<gene>
    <name evidence="3" type="primary">LOC125178699</name>
</gene>
<evidence type="ECO:0000313" key="2">
    <source>
        <dbReference type="Proteomes" id="UP000694843"/>
    </source>
</evidence>